<evidence type="ECO:0000256" key="3">
    <source>
        <dbReference type="ARBA" id="ARBA00022448"/>
    </source>
</evidence>
<evidence type="ECO:0000313" key="10">
    <source>
        <dbReference type="EMBL" id="SAL60341.1"/>
    </source>
</evidence>
<dbReference type="FunFam" id="3.40.50.300:FF:000016">
    <property type="entry name" value="Oligopeptide ABC transporter ATP-binding component"/>
    <property type="match status" value="1"/>
</dbReference>
<dbReference type="InterPro" id="IPR050388">
    <property type="entry name" value="ABC_Ni/Peptide_Import"/>
</dbReference>
<dbReference type="GO" id="GO:0055085">
    <property type="term" value="P:transmembrane transport"/>
    <property type="evidence" value="ECO:0007669"/>
    <property type="project" value="UniProtKB-ARBA"/>
</dbReference>
<dbReference type="SUPFAM" id="SSF52540">
    <property type="entry name" value="P-loop containing nucleoside triphosphate hydrolases"/>
    <property type="match status" value="1"/>
</dbReference>
<evidence type="ECO:0000313" key="11">
    <source>
        <dbReference type="Proteomes" id="UP000054717"/>
    </source>
</evidence>
<dbReference type="GO" id="GO:0005886">
    <property type="term" value="C:plasma membrane"/>
    <property type="evidence" value="ECO:0007669"/>
    <property type="project" value="UniProtKB-SubCell"/>
</dbReference>
<dbReference type="Proteomes" id="UP000054717">
    <property type="component" value="Unassembled WGS sequence"/>
</dbReference>
<name>A0A158IWB0_9BURK</name>
<evidence type="ECO:0000256" key="7">
    <source>
        <dbReference type="ARBA" id="ARBA00022840"/>
    </source>
</evidence>
<dbReference type="RefSeq" id="WP_087631372.1">
    <property type="nucleotide sequence ID" value="NZ_FCNZ02000012.1"/>
</dbReference>
<evidence type="ECO:0000256" key="5">
    <source>
        <dbReference type="ARBA" id="ARBA00022519"/>
    </source>
</evidence>
<feature type="domain" description="ABC transporter" evidence="9">
    <location>
        <begin position="5"/>
        <end position="254"/>
    </location>
</feature>
<dbReference type="AlphaFoldDB" id="A0A158IWB0"/>
<dbReference type="GO" id="GO:0005524">
    <property type="term" value="F:ATP binding"/>
    <property type="evidence" value="ECO:0007669"/>
    <property type="project" value="UniProtKB-KW"/>
</dbReference>
<sequence length="334" mass="36512">MSTLLKVSDLEVAFKTPDASVRAVNGVSFDLREGETLGIVGESGSGKSQSVLAMLGLLASNGRASGRAMYHGENLLAMRAKALNRIRGNRLSMIFQDPMTSLNPYLTIERQMTEVLELHKNMTRRAAKTRAIGMLEAVRIPEAAHRIDQYPHELSGGMRQRVMIAMALLCEPQVLFADEPTTALDVTVQAQILQLLRNLQHDFGTAIVLITHDLGVVAGLCEKVMVMYGGRVMEHCSATNLFARPSHPYTIGLLRALPRLDQSGAALQGIPGNPPNMAHPPSGCPFQERCVDANARCGERAPALEPLHGDAAWLRACYRPVEQLKSLHEEARHV</sequence>
<accession>A0A158IWB0</accession>
<evidence type="ECO:0000256" key="8">
    <source>
        <dbReference type="ARBA" id="ARBA00023136"/>
    </source>
</evidence>
<keyword evidence="3" id="KW-0813">Transport</keyword>
<dbReference type="EMBL" id="FCNZ02000012">
    <property type="protein sequence ID" value="SAL60341.1"/>
    <property type="molecule type" value="Genomic_DNA"/>
</dbReference>
<dbReference type="InterPro" id="IPR003593">
    <property type="entry name" value="AAA+_ATPase"/>
</dbReference>
<evidence type="ECO:0000256" key="2">
    <source>
        <dbReference type="ARBA" id="ARBA00005417"/>
    </source>
</evidence>
<dbReference type="PANTHER" id="PTHR43297">
    <property type="entry name" value="OLIGOPEPTIDE TRANSPORT ATP-BINDING PROTEIN APPD"/>
    <property type="match status" value="1"/>
</dbReference>
<dbReference type="InterPro" id="IPR017871">
    <property type="entry name" value="ABC_transporter-like_CS"/>
</dbReference>
<evidence type="ECO:0000256" key="6">
    <source>
        <dbReference type="ARBA" id="ARBA00022741"/>
    </source>
</evidence>
<dbReference type="NCBIfam" id="TIGR01727">
    <property type="entry name" value="oligo_HPY"/>
    <property type="match status" value="1"/>
</dbReference>
<keyword evidence="6" id="KW-0547">Nucleotide-binding</keyword>
<comment type="subcellular location">
    <subcellularLocation>
        <location evidence="1">Cell inner membrane</location>
        <topology evidence="1">Peripheral membrane protein</topology>
    </subcellularLocation>
</comment>
<dbReference type="InterPro" id="IPR003439">
    <property type="entry name" value="ABC_transporter-like_ATP-bd"/>
</dbReference>
<dbReference type="SMART" id="SM00382">
    <property type="entry name" value="AAA"/>
    <property type="match status" value="1"/>
</dbReference>
<dbReference type="GO" id="GO:0015833">
    <property type="term" value="P:peptide transport"/>
    <property type="evidence" value="ECO:0007669"/>
    <property type="project" value="InterPro"/>
</dbReference>
<dbReference type="STRING" id="326475.AWB66_03436"/>
<dbReference type="InterPro" id="IPR027417">
    <property type="entry name" value="P-loop_NTPase"/>
</dbReference>
<dbReference type="GO" id="GO:0016887">
    <property type="term" value="F:ATP hydrolysis activity"/>
    <property type="evidence" value="ECO:0007669"/>
    <property type="project" value="InterPro"/>
</dbReference>
<dbReference type="InterPro" id="IPR013563">
    <property type="entry name" value="Oligopep_ABC_C"/>
</dbReference>
<keyword evidence="8" id="KW-0472">Membrane</keyword>
<keyword evidence="4" id="KW-1003">Cell membrane</keyword>
<dbReference type="Pfam" id="PF00005">
    <property type="entry name" value="ABC_tran"/>
    <property type="match status" value="1"/>
</dbReference>
<keyword evidence="11" id="KW-1185">Reference proteome</keyword>
<gene>
    <name evidence="10" type="ORF">AWB66_03436</name>
</gene>
<evidence type="ECO:0000259" key="9">
    <source>
        <dbReference type="PROSITE" id="PS50893"/>
    </source>
</evidence>
<comment type="caution">
    <text evidence="10">The sequence shown here is derived from an EMBL/GenBank/DDBJ whole genome shotgun (WGS) entry which is preliminary data.</text>
</comment>
<comment type="similarity">
    <text evidence="2">Belongs to the ABC transporter superfamily.</text>
</comment>
<proteinExistence type="inferred from homology"/>
<dbReference type="Gene3D" id="3.40.50.300">
    <property type="entry name" value="P-loop containing nucleotide triphosphate hydrolases"/>
    <property type="match status" value="1"/>
</dbReference>
<reference evidence="10" key="1">
    <citation type="submission" date="2016-01" db="EMBL/GenBank/DDBJ databases">
        <authorList>
            <person name="Peeters Charlotte."/>
        </authorList>
    </citation>
    <scope>NUCLEOTIDE SEQUENCE</scope>
    <source>
        <strain evidence="10">LMG 22936</strain>
    </source>
</reference>
<evidence type="ECO:0000256" key="1">
    <source>
        <dbReference type="ARBA" id="ARBA00004417"/>
    </source>
</evidence>
<protein>
    <submittedName>
        <fullName evidence="10">Oligopeptide/dipeptide ABC transporter ATPase</fullName>
    </submittedName>
</protein>
<organism evidence="10 11">
    <name type="scientific">Caballeronia telluris</name>
    <dbReference type="NCBI Taxonomy" id="326475"/>
    <lineage>
        <taxon>Bacteria</taxon>
        <taxon>Pseudomonadati</taxon>
        <taxon>Pseudomonadota</taxon>
        <taxon>Betaproteobacteria</taxon>
        <taxon>Burkholderiales</taxon>
        <taxon>Burkholderiaceae</taxon>
        <taxon>Caballeronia</taxon>
    </lineage>
</organism>
<dbReference type="Pfam" id="PF08352">
    <property type="entry name" value="oligo_HPY"/>
    <property type="match status" value="1"/>
</dbReference>
<dbReference type="PROSITE" id="PS00211">
    <property type="entry name" value="ABC_TRANSPORTER_1"/>
    <property type="match status" value="1"/>
</dbReference>
<dbReference type="PANTHER" id="PTHR43297:SF7">
    <property type="entry name" value="D,D-DIPEPTIDE TRANSPORT ATP-BINDING PROTEIN DDPD-RELATED"/>
    <property type="match status" value="1"/>
</dbReference>
<dbReference type="PROSITE" id="PS50893">
    <property type="entry name" value="ABC_TRANSPORTER_2"/>
    <property type="match status" value="1"/>
</dbReference>
<keyword evidence="7" id="KW-0067">ATP-binding</keyword>
<evidence type="ECO:0000256" key="4">
    <source>
        <dbReference type="ARBA" id="ARBA00022475"/>
    </source>
</evidence>
<dbReference type="CDD" id="cd03257">
    <property type="entry name" value="ABC_NikE_OppD_transporters"/>
    <property type="match status" value="1"/>
</dbReference>
<keyword evidence="5" id="KW-0997">Cell inner membrane</keyword>